<proteinExistence type="predicted"/>
<sequence length="36" mass="4484">MLYRGNEKLKNQTFWFRAETLDQNVNNHKKRLSQKF</sequence>
<evidence type="ECO:0000313" key="2">
    <source>
        <dbReference type="Proteomes" id="UP000010796"/>
    </source>
</evidence>
<dbReference type="EMBL" id="CP003346">
    <property type="protein sequence ID" value="AGA78132.1"/>
    <property type="molecule type" value="Genomic_DNA"/>
</dbReference>
<dbReference type="AlphaFoldDB" id="L0FXW6"/>
<dbReference type="Proteomes" id="UP000010796">
    <property type="component" value="Chromosome"/>
</dbReference>
<dbReference type="HOGENOM" id="CLU_3355875_0_0_10"/>
<organism evidence="1 2">
    <name type="scientific">Echinicola vietnamensis (strain DSM 17526 / LMG 23754 / KMM 6221)</name>
    <dbReference type="NCBI Taxonomy" id="926556"/>
    <lineage>
        <taxon>Bacteria</taxon>
        <taxon>Pseudomonadati</taxon>
        <taxon>Bacteroidota</taxon>
        <taxon>Cytophagia</taxon>
        <taxon>Cytophagales</taxon>
        <taxon>Cyclobacteriaceae</taxon>
        <taxon>Echinicola</taxon>
    </lineage>
</organism>
<dbReference type="KEGG" id="evi:Echvi_1877"/>
<reference evidence="2" key="1">
    <citation type="submission" date="2012-02" db="EMBL/GenBank/DDBJ databases">
        <title>The complete genome of Echinicola vietnamensis DSM 17526.</title>
        <authorList>
            <person name="Lucas S."/>
            <person name="Copeland A."/>
            <person name="Lapidus A."/>
            <person name="Glavina del Rio T."/>
            <person name="Dalin E."/>
            <person name="Tice H."/>
            <person name="Bruce D."/>
            <person name="Goodwin L."/>
            <person name="Pitluck S."/>
            <person name="Peters L."/>
            <person name="Ovchinnikova G."/>
            <person name="Teshima H."/>
            <person name="Kyrpides N."/>
            <person name="Mavromatis K."/>
            <person name="Ivanova N."/>
            <person name="Brettin T."/>
            <person name="Detter J.C."/>
            <person name="Han C."/>
            <person name="Larimer F."/>
            <person name="Land M."/>
            <person name="Hauser L."/>
            <person name="Markowitz V."/>
            <person name="Cheng J.-F."/>
            <person name="Hugenholtz P."/>
            <person name="Woyke T."/>
            <person name="Wu D."/>
            <person name="Brambilla E."/>
            <person name="Klenk H.-P."/>
            <person name="Eisen J.A."/>
        </authorList>
    </citation>
    <scope>NUCLEOTIDE SEQUENCE [LARGE SCALE GENOMIC DNA]</scope>
    <source>
        <strain evidence="2">DSM 17526 / LMG 23754 / KMM 6221</strain>
    </source>
</reference>
<keyword evidence="2" id="KW-1185">Reference proteome</keyword>
<dbReference type="STRING" id="926556.Echvi_1877"/>
<name>L0FXW6_ECHVK</name>
<evidence type="ECO:0000313" key="1">
    <source>
        <dbReference type="EMBL" id="AGA78132.1"/>
    </source>
</evidence>
<protein>
    <submittedName>
        <fullName evidence="1">Uncharacterized protein</fullName>
    </submittedName>
</protein>
<accession>L0FXW6</accession>
<gene>
    <name evidence="1" type="ordered locus">Echvi_1877</name>
</gene>